<dbReference type="Pfam" id="PF24722">
    <property type="entry name" value="DUF7674"/>
    <property type="match status" value="1"/>
</dbReference>
<evidence type="ECO:0000259" key="1">
    <source>
        <dbReference type="Pfam" id="PF24722"/>
    </source>
</evidence>
<dbReference type="RefSeq" id="WP_243575479.1">
    <property type="nucleotide sequence ID" value="NZ_CP094529.1"/>
</dbReference>
<organism evidence="2 3">
    <name type="scientific">Chryseobacterium oryzae</name>
    <dbReference type="NCBI Taxonomy" id="2929799"/>
    <lineage>
        <taxon>Bacteria</taxon>
        <taxon>Pseudomonadati</taxon>
        <taxon>Bacteroidota</taxon>
        <taxon>Flavobacteriia</taxon>
        <taxon>Flavobacteriales</taxon>
        <taxon>Weeksellaceae</taxon>
        <taxon>Chryseobacterium group</taxon>
        <taxon>Chryseobacterium</taxon>
    </lineage>
</organism>
<dbReference type="InterPro" id="IPR056091">
    <property type="entry name" value="DUF7674"/>
</dbReference>
<evidence type="ECO:0000313" key="2">
    <source>
        <dbReference type="EMBL" id="UOE36966.1"/>
    </source>
</evidence>
<name>A0ABY4BCU6_9FLAO</name>
<keyword evidence="3" id="KW-1185">Reference proteome</keyword>
<dbReference type="Proteomes" id="UP000831068">
    <property type="component" value="Chromosome"/>
</dbReference>
<protein>
    <recommendedName>
        <fullName evidence="1">DUF7674 domain-containing protein</fullName>
    </recommendedName>
</protein>
<reference evidence="2 3" key="1">
    <citation type="submission" date="2022-03" db="EMBL/GenBank/DDBJ databases">
        <title>Chryseobacterium sp. isolated from the Andong Sikhe.</title>
        <authorList>
            <person name="Won M."/>
            <person name="Kim S.-J."/>
            <person name="Kwon S.-W."/>
        </authorList>
    </citation>
    <scope>NUCLEOTIDE SEQUENCE [LARGE SCALE GENOMIC DNA]</scope>
    <source>
        <strain evidence="2 3">ADR-1</strain>
    </source>
</reference>
<evidence type="ECO:0000313" key="3">
    <source>
        <dbReference type="Proteomes" id="UP000831068"/>
    </source>
</evidence>
<dbReference type="EMBL" id="CP094529">
    <property type="protein sequence ID" value="UOE36966.1"/>
    <property type="molecule type" value="Genomic_DNA"/>
</dbReference>
<gene>
    <name evidence="2" type="ORF">MTP08_07760</name>
</gene>
<feature type="domain" description="DUF7674" evidence="1">
    <location>
        <begin position="7"/>
        <end position="115"/>
    </location>
</feature>
<accession>A0ABY4BCU6</accession>
<proteinExistence type="predicted"/>
<sequence>MNHTEAIQEIIKVAPESKEEFQEVYKTKNSFMVINVFTKHIKNLIGKGDIKILLKSLNKMNELYKKGDQSLRDAIENVFIYSLDSLTFSCTNAYKNLIFSKIPKDLCRVYLKQVYKSGI</sequence>